<name>A0A6A6QHF8_9PEZI</name>
<dbReference type="InterPro" id="IPR036852">
    <property type="entry name" value="Peptidase_S8/S53_dom_sf"/>
</dbReference>
<evidence type="ECO:0000256" key="2">
    <source>
        <dbReference type="ARBA" id="ARBA00022801"/>
    </source>
</evidence>
<dbReference type="Pfam" id="PF01734">
    <property type="entry name" value="Patatin"/>
    <property type="match status" value="1"/>
</dbReference>
<evidence type="ECO:0000256" key="1">
    <source>
        <dbReference type="ARBA" id="ARBA00022670"/>
    </source>
</evidence>
<evidence type="ECO:0000256" key="3">
    <source>
        <dbReference type="ARBA" id="ARBA00022825"/>
    </source>
</evidence>
<keyword evidence="4" id="KW-0442">Lipid degradation</keyword>
<feature type="domain" description="PNPLA" evidence="8">
    <location>
        <begin position="9"/>
        <end position="203"/>
    </location>
</feature>
<reference evidence="9" key="1">
    <citation type="journal article" date="2020" name="Stud. Mycol.">
        <title>101 Dothideomycetes genomes: a test case for predicting lifestyles and emergence of pathogens.</title>
        <authorList>
            <person name="Haridas S."/>
            <person name="Albert R."/>
            <person name="Binder M."/>
            <person name="Bloem J."/>
            <person name="Labutti K."/>
            <person name="Salamov A."/>
            <person name="Andreopoulos B."/>
            <person name="Baker S."/>
            <person name="Barry K."/>
            <person name="Bills G."/>
            <person name="Bluhm B."/>
            <person name="Cannon C."/>
            <person name="Castanera R."/>
            <person name="Culley D."/>
            <person name="Daum C."/>
            <person name="Ezra D."/>
            <person name="Gonzalez J."/>
            <person name="Henrissat B."/>
            <person name="Kuo A."/>
            <person name="Liang C."/>
            <person name="Lipzen A."/>
            <person name="Lutzoni F."/>
            <person name="Magnuson J."/>
            <person name="Mondo S."/>
            <person name="Nolan M."/>
            <person name="Ohm R."/>
            <person name="Pangilinan J."/>
            <person name="Park H.-J."/>
            <person name="Ramirez L."/>
            <person name="Alfaro M."/>
            <person name="Sun H."/>
            <person name="Tritt A."/>
            <person name="Yoshinaga Y."/>
            <person name="Zwiers L.-H."/>
            <person name="Turgeon B."/>
            <person name="Goodwin S."/>
            <person name="Spatafora J."/>
            <person name="Crous P."/>
            <person name="Grigoriev I."/>
        </authorList>
    </citation>
    <scope>NUCLEOTIDE SEQUENCE</scope>
    <source>
        <strain evidence="9">CBS 269.34</strain>
    </source>
</reference>
<dbReference type="GO" id="GO:0016042">
    <property type="term" value="P:lipid catabolic process"/>
    <property type="evidence" value="ECO:0007669"/>
    <property type="project" value="UniProtKB-KW"/>
</dbReference>
<dbReference type="InterPro" id="IPR023827">
    <property type="entry name" value="Peptidase_S8_Asp-AS"/>
</dbReference>
<dbReference type="Gene3D" id="3.40.1090.10">
    <property type="entry name" value="Cytosolic phospholipase A2 catalytic domain"/>
    <property type="match status" value="1"/>
</dbReference>
<dbReference type="GO" id="GO:0004252">
    <property type="term" value="F:serine-type endopeptidase activity"/>
    <property type="evidence" value="ECO:0007669"/>
    <property type="project" value="InterPro"/>
</dbReference>
<comment type="caution">
    <text evidence="6">Lacks conserved residue(s) required for the propagation of feature annotation.</text>
</comment>
<dbReference type="InterPro" id="IPR000209">
    <property type="entry name" value="Peptidase_S8/S53_dom"/>
</dbReference>
<dbReference type="InterPro" id="IPR015500">
    <property type="entry name" value="Peptidase_S8_subtilisin-rel"/>
</dbReference>
<dbReference type="PROSITE" id="PS51635">
    <property type="entry name" value="PNPLA"/>
    <property type="match status" value="1"/>
</dbReference>
<dbReference type="GO" id="GO:0006508">
    <property type="term" value="P:proteolysis"/>
    <property type="evidence" value="ECO:0007669"/>
    <property type="project" value="UniProtKB-KW"/>
</dbReference>
<dbReference type="PANTHER" id="PTHR24185">
    <property type="entry name" value="CALCIUM-INDEPENDENT PHOSPHOLIPASE A2-GAMMA"/>
    <property type="match status" value="1"/>
</dbReference>
<keyword evidence="5" id="KW-0443">Lipid metabolism</keyword>
<organism evidence="9 10">
    <name type="scientific">Lophium mytilinum</name>
    <dbReference type="NCBI Taxonomy" id="390894"/>
    <lineage>
        <taxon>Eukaryota</taxon>
        <taxon>Fungi</taxon>
        <taxon>Dikarya</taxon>
        <taxon>Ascomycota</taxon>
        <taxon>Pezizomycotina</taxon>
        <taxon>Dothideomycetes</taxon>
        <taxon>Pleosporomycetidae</taxon>
        <taxon>Mytilinidiales</taxon>
        <taxon>Mytilinidiaceae</taxon>
        <taxon>Lophium</taxon>
    </lineage>
</organism>
<dbReference type="GO" id="GO:0016020">
    <property type="term" value="C:membrane"/>
    <property type="evidence" value="ECO:0007669"/>
    <property type="project" value="TreeGrafter"/>
</dbReference>
<dbReference type="InterPro" id="IPR002641">
    <property type="entry name" value="PNPLA_dom"/>
</dbReference>
<dbReference type="Gene3D" id="3.40.50.200">
    <property type="entry name" value="Peptidase S8/S53 domain"/>
    <property type="match status" value="1"/>
</dbReference>
<evidence type="ECO:0000256" key="4">
    <source>
        <dbReference type="ARBA" id="ARBA00022963"/>
    </source>
</evidence>
<dbReference type="GO" id="GO:0019369">
    <property type="term" value="P:arachidonate metabolic process"/>
    <property type="evidence" value="ECO:0007669"/>
    <property type="project" value="TreeGrafter"/>
</dbReference>
<evidence type="ECO:0000259" key="8">
    <source>
        <dbReference type="PROSITE" id="PS51635"/>
    </source>
</evidence>
<dbReference type="AlphaFoldDB" id="A0A6A6QHF8"/>
<dbReference type="GO" id="GO:0047499">
    <property type="term" value="F:calcium-independent phospholipase A2 activity"/>
    <property type="evidence" value="ECO:0007669"/>
    <property type="project" value="TreeGrafter"/>
</dbReference>
<dbReference type="OrthoDB" id="206201at2759"/>
<dbReference type="SUPFAM" id="SSF52743">
    <property type="entry name" value="Subtilisin-like"/>
    <property type="match status" value="1"/>
</dbReference>
<evidence type="ECO:0000313" key="9">
    <source>
        <dbReference type="EMBL" id="KAF2491073.1"/>
    </source>
</evidence>
<evidence type="ECO:0000256" key="7">
    <source>
        <dbReference type="PROSITE-ProRule" id="PRU01240"/>
    </source>
</evidence>
<sequence>MLTPSIRVLSLDGGGARCLSGLVILEELIQHIEEDHHDSPLGDSRPYYYFDLICGTEWGAVIALMLGRLRMTINECILWFQRNAFHYTPWFWESRDFSNSDRCEKALDALFAEEPLYEAQPKQGHVCHIVVLVTDLENLGTPERLRSYTSKTYGKAIVSRCTILQAALASIATPMRTRGVRIDAMLCVSAAIAGFSNPALEALDEAASIWSSTKIYSFVSIGTGIQEPRDSASAGGRPRWLGYPSPKATMGLMRVITHMIIDPEHTAIELFRFSRAAGFLCSRFTLPTEFTSTTYKHEWTPVAFERVPKLTRLYLANSEITASLIVCANSLKPSKSLGTDGERGNPVFSSVDPPAVPSETMLDTLGPEFLVKCPSLKAVSTQSALSGTTEPFEGILFDEPTVRSDQKENLATDNYMKGLRARYQQLFKDAPEDIRKVKVAVLDSGIDSSHPFIEANWIRPRWGARGENGLPRKLDDDGYMDFTTESPLTKNGTDTCGHGTHVAGIILQLAPDAELHVGRVFRDKTFSKKTDPECTMRIAKAIRYAVDVWGVDVISMSFGFSSIPADVKEAIIYAYSKDRILVAAASNNGNSKSSVSMLRTMLAHHTSSTRLQHLVKTTSQSLAKQ</sequence>
<keyword evidence="2" id="KW-0378">Hydrolase</keyword>
<accession>A0A6A6QHF8</accession>
<keyword evidence="10" id="KW-1185">Reference proteome</keyword>
<evidence type="ECO:0000256" key="6">
    <source>
        <dbReference type="PROSITE-ProRule" id="PRU01161"/>
    </source>
</evidence>
<dbReference type="Proteomes" id="UP000799750">
    <property type="component" value="Unassembled WGS sequence"/>
</dbReference>
<evidence type="ECO:0000256" key="5">
    <source>
        <dbReference type="ARBA" id="ARBA00023098"/>
    </source>
</evidence>
<dbReference type="EMBL" id="MU004196">
    <property type="protein sequence ID" value="KAF2491073.1"/>
    <property type="molecule type" value="Genomic_DNA"/>
</dbReference>
<comment type="similarity">
    <text evidence="7">Belongs to the peptidase S8 family.</text>
</comment>
<dbReference type="GO" id="GO:0046486">
    <property type="term" value="P:glycerolipid metabolic process"/>
    <property type="evidence" value="ECO:0007669"/>
    <property type="project" value="UniProtKB-ARBA"/>
</dbReference>
<proteinExistence type="inferred from homology"/>
<dbReference type="SUPFAM" id="SSF52151">
    <property type="entry name" value="FabD/lysophospholipase-like"/>
    <property type="match status" value="1"/>
</dbReference>
<dbReference type="PROSITE" id="PS51892">
    <property type="entry name" value="SUBTILASE"/>
    <property type="match status" value="1"/>
</dbReference>
<dbReference type="InterPro" id="IPR016035">
    <property type="entry name" value="Acyl_Trfase/lysoPLipase"/>
</dbReference>
<keyword evidence="3" id="KW-0720">Serine protease</keyword>
<keyword evidence="1" id="KW-0645">Protease</keyword>
<protein>
    <submittedName>
        <fullName evidence="9">FabD/lysophospholipase-like protein</fullName>
    </submittedName>
</protein>
<gene>
    <name evidence="9" type="ORF">BU16DRAFT_543334</name>
</gene>
<dbReference type="PROSITE" id="PS00136">
    <property type="entry name" value="SUBTILASE_ASP"/>
    <property type="match status" value="1"/>
</dbReference>
<dbReference type="PANTHER" id="PTHR24185:SF1">
    <property type="entry name" value="CALCIUM-INDEPENDENT PHOSPHOLIPASE A2-GAMMA"/>
    <property type="match status" value="1"/>
</dbReference>
<evidence type="ECO:0000313" key="10">
    <source>
        <dbReference type="Proteomes" id="UP000799750"/>
    </source>
</evidence>
<dbReference type="PRINTS" id="PR00723">
    <property type="entry name" value="SUBTILISIN"/>
</dbReference>
<dbReference type="Pfam" id="PF00082">
    <property type="entry name" value="Peptidase_S8"/>
    <property type="match status" value="1"/>
</dbReference>